<sequence length="509" mass="54646">MVRARRTRRAAAEDLYKTCKAAGTCPPDIIPKIERKTVADKILQWGAAGTFFGGLGIGTGSGRGGATGYIPLGGGGRGPGVNIGAGGRTVRPPIPVDALGPAEVLPVDALDPAVVPLVDGSATDVSVIESGVDLVPRPAPEAPTDVVPVDVSTEVTADGFTNVSLHVPPEATPPSRSSVSWSQFSNPAFEVAPDSTHGFGETSSSHNIFVTEGGDGVPVGEGSEDIPLVEFRTSTPKQRPARPRTRGRGYPQRFYEKVKVSDPAFLSRPGTLVQFGFDNPVFDETLEFTVPAEPEAAPDPDFTDIRRLTSSRFTEVDGRVRVSRFGARAGVRTRSGLQIGSQVHFYHDISDIHPVEEVELSILGETSNADPITISDDTQPLDVAMDEDAFESISLDSLTSADLDSRATSSWEVLENEDVPLIQGRLSFGHGRNRQTIEVVVRPATAGGPVDYDDEGVYIDYQDDYTPQRPVRPTPLPPTVVVGSFGGVDYSLHPSLLRKRRRRRKRYIS</sequence>
<keyword evidence="2 15" id="KW-0597">Phosphoprotein</keyword>
<dbReference type="GO" id="GO:0043657">
    <property type="term" value="C:host cell"/>
    <property type="evidence" value="ECO:0007669"/>
    <property type="project" value="GOC"/>
</dbReference>
<keyword evidence="6" id="KW-1040">Host Golgi apparatus</keyword>
<keyword evidence="9 15" id="KW-1177">Microtubular inwards viral transport</keyword>
<evidence type="ECO:0000313" key="17">
    <source>
        <dbReference type="Proteomes" id="UP000116989"/>
    </source>
</evidence>
<evidence type="ECO:0000256" key="1">
    <source>
        <dbReference type="ARBA" id="ARBA00022524"/>
    </source>
</evidence>
<keyword evidence="3 15" id="KW-0167">Capsid protein</keyword>
<evidence type="ECO:0000256" key="10">
    <source>
        <dbReference type="ARBA" id="ARBA00023046"/>
    </source>
</evidence>
<dbReference type="GO" id="GO:0075732">
    <property type="term" value="P:viral penetration into host nucleus"/>
    <property type="evidence" value="ECO:0007669"/>
    <property type="project" value="UniProtKB-KW"/>
</dbReference>
<dbReference type="GO" id="GO:0005198">
    <property type="term" value="F:structural molecule activity"/>
    <property type="evidence" value="ECO:0007669"/>
    <property type="project" value="UniProtKB-UniRule"/>
</dbReference>
<comment type="caution">
    <text evidence="15">Lacks conserved residue(s) required for the propagation of feature annotation.</text>
</comment>
<evidence type="ECO:0000256" key="14">
    <source>
        <dbReference type="ARBA" id="ARBA00023296"/>
    </source>
</evidence>
<dbReference type="InterPro" id="IPR000784">
    <property type="entry name" value="Late_L2"/>
</dbReference>
<keyword evidence="5 15" id="KW-0945">Host-virus interaction</keyword>
<dbReference type="Proteomes" id="UP000116989">
    <property type="component" value="Segment"/>
</dbReference>
<dbReference type="HAMAP" id="MF_04003">
    <property type="entry name" value="PPV_L2"/>
    <property type="match status" value="1"/>
</dbReference>
<keyword evidence="7 15" id="KW-0946">Virion</keyword>
<feature type="disulfide bond" evidence="15">
    <location>
        <begin position="19"/>
        <end position="25"/>
    </location>
</feature>
<comment type="subcellular location">
    <subcellularLocation>
        <location evidence="15">Virion</location>
    </subcellularLocation>
    <subcellularLocation>
        <location evidence="15">Host nucleus</location>
    </subcellularLocation>
</comment>
<evidence type="ECO:0000256" key="4">
    <source>
        <dbReference type="ARBA" id="ARBA00022562"/>
    </source>
</evidence>
<evidence type="ECO:0000313" key="16">
    <source>
        <dbReference type="EMBL" id="AEO16198.1"/>
    </source>
</evidence>
<dbReference type="KEGG" id="vg:11175073"/>
<dbReference type="GO" id="GO:0075521">
    <property type="term" value="P:microtubule-dependent intracellular transport of viral material towards nucleus"/>
    <property type="evidence" value="ECO:0007669"/>
    <property type="project" value="UniProtKB-UniRule"/>
</dbReference>
<dbReference type="GO" id="GO:0019028">
    <property type="term" value="C:viral capsid"/>
    <property type="evidence" value="ECO:0007669"/>
    <property type="project" value="UniProtKB-UniRule"/>
</dbReference>
<dbReference type="RefSeq" id="YP_004857847.1">
    <property type="nucleotide sequence ID" value="NC_016014.1"/>
</dbReference>
<comment type="subunit">
    <text evidence="15">Interacts with major capsid protein L1. Interacts with E2; this interaction inhibits E2 transcriptional activity but not the DNA replication function E2. Interacts with host HSPA8; this interaction is required for L2 nuclear translocation. Interacts with host importins KPNB2 and KPNB3. Forms a complex with importin alpha2-beta1 heterodimers via interaction with the importin alpha2 adapter. Interacts with host DYNLT1; this interaction is essential for virus intracellular transport during entry. Interacts (via C-terminus) with host retromer subunits VPS35 AND VPS29.</text>
</comment>
<comment type="PTM">
    <text evidence="15">Highly phosphorylated.</text>
</comment>
<proteinExistence type="inferred from homology"/>
<evidence type="ECO:0000256" key="9">
    <source>
        <dbReference type="ARBA" id="ARBA00022952"/>
    </source>
</evidence>
<evidence type="ECO:0000256" key="6">
    <source>
        <dbReference type="ARBA" id="ARBA00022812"/>
    </source>
</evidence>
<evidence type="ECO:0000256" key="8">
    <source>
        <dbReference type="ARBA" id="ARBA00022921"/>
    </source>
</evidence>
<keyword evidence="11 15" id="KW-1176">Cytoplasmic inwards viral transport</keyword>
<evidence type="ECO:0000256" key="5">
    <source>
        <dbReference type="ARBA" id="ARBA00022581"/>
    </source>
</evidence>
<keyword evidence="14 15" id="KW-1160">Virus entry into host cell</keyword>
<keyword evidence="17" id="KW-1185">Reference proteome</keyword>
<evidence type="ECO:0000256" key="7">
    <source>
        <dbReference type="ARBA" id="ARBA00022844"/>
    </source>
</evidence>
<evidence type="ECO:0000256" key="15">
    <source>
        <dbReference type="HAMAP-Rule" id="MF_04003"/>
    </source>
</evidence>
<dbReference type="Pfam" id="PF00513">
    <property type="entry name" value="Late_protein_L2"/>
    <property type="match status" value="1"/>
</dbReference>
<dbReference type="GO" id="GO:0003677">
    <property type="term" value="F:DNA binding"/>
    <property type="evidence" value="ECO:0007669"/>
    <property type="project" value="UniProtKB-UniRule"/>
</dbReference>
<evidence type="ECO:0000256" key="11">
    <source>
        <dbReference type="ARBA" id="ARBA00023120"/>
    </source>
</evidence>
<keyword evidence="13 15" id="KW-1015">Disulfide bond</keyword>
<accession>G3DRE2</accession>
<comment type="function">
    <text evidence="15">Minor protein of the capsid that localizes along the inner surface of the virion, within the central cavities beneath the L1 pentamers. Plays a role in capsid stabilization through interaction with the major capsid protein L1. Once the virion enters the host cell, L2 escorts the genomic DNA into the nucleus by promoting escape from the endosomal compartments and traffic through the host Golgi network. Mechanistically, the C-terminus of L2 possesses a cell-penetrating peptide that protudes from the host endosome, interacts with host cytoplasmic retromer cargo and thereby mediates the capsid delivery to the host trans-Golgi network. Plays a role through its interaction with host dynein in the intracellular microtubule-dependent transport of viral capsid toward the nucleus. Mediates the viral genome import into the nucleus through binding to host importins. Once within the nucleus, L2 localizes viral genomes to host PML bodies in order to activate early gene expression for establishment of infection. Later on, promotes late gene expression by interacting with the viral E2 protein and by inhibiting its transcriptional activation functions. During virion assembly, encapsidates the genome by direct interaction with the viral DNA.</text>
</comment>
<keyword evidence="10" id="KW-1039">Host endosome</keyword>
<protein>
    <recommendedName>
        <fullName evidence="15">Minor capsid protein L2</fullName>
    </recommendedName>
</protein>
<dbReference type="GO" id="GO:0042025">
    <property type="term" value="C:host cell nucleus"/>
    <property type="evidence" value="ECO:0007669"/>
    <property type="project" value="UniProtKB-SubCell"/>
</dbReference>
<dbReference type="OrthoDB" id="8047at10239"/>
<dbReference type="GO" id="GO:0046718">
    <property type="term" value="P:symbiont entry into host cell"/>
    <property type="evidence" value="ECO:0007669"/>
    <property type="project" value="UniProtKB-KW"/>
</dbReference>
<keyword evidence="12 15" id="KW-0238">DNA-binding</keyword>
<keyword evidence="4 15" id="KW-1048">Host nucleus</keyword>
<keyword evidence="1 15" id="KW-1163">Viral penetration into host nucleus</keyword>
<evidence type="ECO:0000256" key="3">
    <source>
        <dbReference type="ARBA" id="ARBA00022561"/>
    </source>
</evidence>
<evidence type="ECO:0000256" key="2">
    <source>
        <dbReference type="ARBA" id="ARBA00022553"/>
    </source>
</evidence>
<comment type="similarity">
    <text evidence="15">Belongs to the papillomaviridae L2 protein family.</text>
</comment>
<reference evidence="16 17" key="1">
    <citation type="journal article" date="2011" name="Vet. Dermatol.">
        <title>A case of a canine pigmented plaque associated with the presence of a Chi-papillomavirus.</title>
        <authorList>
            <person name="Lange C.E."/>
            <person name="Tobler K."/>
            <person name="Lehner A."/>
            <person name="Vetsch E."/>
            <person name="Favrot C."/>
        </authorList>
    </citation>
    <scope>NUCLEOTIDE SEQUENCE [LARGE SCALE GENOMIC DNA]</scope>
    <source>
        <strain evidence="16">Charlotte</strain>
    </source>
</reference>
<evidence type="ECO:0000256" key="13">
    <source>
        <dbReference type="ARBA" id="ARBA00023157"/>
    </source>
</evidence>
<keyword evidence="8 15" id="KW-0426">Late protein</keyword>
<name>G3DRE2_9PAPI</name>
<dbReference type="EMBL" id="HQ262536">
    <property type="protein sequence ID" value="AEO16198.1"/>
    <property type="molecule type" value="Genomic_DNA"/>
</dbReference>
<gene>
    <name evidence="15" type="primary">L2</name>
</gene>
<organism evidence="16 17">
    <name type="scientific">Canis familiaris papillomavirus 8</name>
    <dbReference type="NCBI Taxonomy" id="1081055"/>
    <lineage>
        <taxon>Viruses</taxon>
        <taxon>Monodnaviria</taxon>
        <taxon>Shotokuvirae</taxon>
        <taxon>Cossaviricota</taxon>
        <taxon>Papovaviricetes</taxon>
        <taxon>Zurhausenvirales</taxon>
        <taxon>Papillomaviridae</taxon>
        <taxon>Firstpapillomavirinae</taxon>
        <taxon>Chipapillomavirus</taxon>
        <taxon>Chipapillomavirus 3</taxon>
    </lineage>
</organism>
<evidence type="ECO:0000256" key="12">
    <source>
        <dbReference type="ARBA" id="ARBA00023125"/>
    </source>
</evidence>